<organism evidence="2 3">
    <name type="scientific">Paraglaciecola mesophila</name>
    <dbReference type="NCBI Taxonomy" id="197222"/>
    <lineage>
        <taxon>Bacteria</taxon>
        <taxon>Pseudomonadati</taxon>
        <taxon>Pseudomonadota</taxon>
        <taxon>Gammaproteobacteria</taxon>
        <taxon>Alteromonadales</taxon>
        <taxon>Alteromonadaceae</taxon>
        <taxon>Paraglaciecola</taxon>
    </lineage>
</organism>
<keyword evidence="3" id="KW-1185">Reference proteome</keyword>
<reference evidence="2 3" key="1">
    <citation type="submission" date="2024-03" db="EMBL/GenBank/DDBJ databases">
        <title>Community enrichment and isolation of bacterial strains for fucoidan degradation.</title>
        <authorList>
            <person name="Sichert A."/>
        </authorList>
    </citation>
    <scope>NUCLEOTIDE SEQUENCE [LARGE SCALE GENOMIC DNA]</scope>
    <source>
        <strain evidence="2 3">AS12</strain>
    </source>
</reference>
<dbReference type="Gene3D" id="3.40.50.150">
    <property type="entry name" value="Vaccinia Virus protein VP39"/>
    <property type="match status" value="1"/>
</dbReference>
<dbReference type="RefSeq" id="WP_342882754.1">
    <property type="nucleotide sequence ID" value="NZ_JBBMQS010000016.1"/>
</dbReference>
<dbReference type="PANTHER" id="PTHR13369">
    <property type="match status" value="1"/>
</dbReference>
<dbReference type="Pfam" id="PF13679">
    <property type="entry name" value="Methyltransf_32"/>
    <property type="match status" value="1"/>
</dbReference>
<dbReference type="InterPro" id="IPR029063">
    <property type="entry name" value="SAM-dependent_MTases_sf"/>
</dbReference>
<dbReference type="GO" id="GO:0008168">
    <property type="term" value="F:methyltransferase activity"/>
    <property type="evidence" value="ECO:0007669"/>
    <property type="project" value="UniProtKB-KW"/>
</dbReference>
<keyword evidence="2" id="KW-0489">Methyltransferase</keyword>
<dbReference type="Proteomes" id="UP001461163">
    <property type="component" value="Unassembled WGS sequence"/>
</dbReference>
<evidence type="ECO:0000313" key="3">
    <source>
        <dbReference type="Proteomes" id="UP001461163"/>
    </source>
</evidence>
<keyword evidence="2" id="KW-0808">Transferase</keyword>
<dbReference type="GO" id="GO:0032259">
    <property type="term" value="P:methylation"/>
    <property type="evidence" value="ECO:0007669"/>
    <property type="project" value="UniProtKB-KW"/>
</dbReference>
<feature type="domain" description="Methyltransferase" evidence="1">
    <location>
        <begin position="118"/>
        <end position="242"/>
    </location>
</feature>
<comment type="caution">
    <text evidence="2">The sequence shown here is derived from an EMBL/GenBank/DDBJ whole genome shotgun (WGS) entry which is preliminary data.</text>
</comment>
<proteinExistence type="predicted"/>
<dbReference type="EMBL" id="JBBMQS010000016">
    <property type="protein sequence ID" value="MEM5499712.1"/>
    <property type="molecule type" value="Genomic_DNA"/>
</dbReference>
<dbReference type="PANTHER" id="PTHR13369:SF0">
    <property type="entry name" value="GLUTATHIONE S-TRANSFERASE C-TERMINAL DOMAIN-CONTAINING PROTEIN"/>
    <property type="match status" value="1"/>
</dbReference>
<sequence>MLNNARDDFNYARRFEQLTHLLSEHKTLWQFATFNQADLPWREAYPELCNWLDSQSVTDLLSEDSQTRIGQFLPFVSQIEALTQLDDFTLDCLTPSENNDSAVFTSVPVHFSHGIGGRKWQQINAFFAALGPAQQAESYLEWCAGMGHLGRLVALKTASSVLSLEWQQALCDKGSTLAQKANVQQDFVCDDALSAQSATHLAGKNCAAALHACGDLHTALLRAAGEVKTPHVVISPCCYHLTRDARYLGLSQFCQANLIQYGLEIDKDDLKLAVKQVATAGAREQDLRELELTYRLGFDTWLRETLNADNYIPLPSVKKSQLNQGFEAFCHWAAQHKKQTFDANAEQIAHYLAIGEQRRVLLARLEAVRSCFRRAMELWLVLDRALFMHEQGYQIEVGTFCSGQLTPRNFMLRATRKQKPRTQ</sequence>
<gene>
    <name evidence="2" type="ORF">WNY77_20035</name>
</gene>
<dbReference type="InterPro" id="IPR025714">
    <property type="entry name" value="Methyltranfer_dom"/>
</dbReference>
<protein>
    <submittedName>
        <fullName evidence="2">Methyltransferase</fullName>
    </submittedName>
</protein>
<evidence type="ECO:0000259" key="1">
    <source>
        <dbReference type="Pfam" id="PF13679"/>
    </source>
</evidence>
<name>A0ABU9T0Q3_9ALTE</name>
<dbReference type="SUPFAM" id="SSF53335">
    <property type="entry name" value="S-adenosyl-L-methionine-dependent methyltransferases"/>
    <property type="match status" value="1"/>
</dbReference>
<accession>A0ABU9T0Q3</accession>
<evidence type="ECO:0000313" key="2">
    <source>
        <dbReference type="EMBL" id="MEM5499712.1"/>
    </source>
</evidence>